<protein>
    <submittedName>
        <fullName evidence="2">(pine wood nematode) hypothetical protein</fullName>
    </submittedName>
</protein>
<feature type="transmembrane region" description="Helical" evidence="1">
    <location>
        <begin position="129"/>
        <end position="151"/>
    </location>
</feature>
<organism evidence="2 3">
    <name type="scientific">Bursaphelenchus xylophilus</name>
    <name type="common">Pinewood nematode worm</name>
    <name type="synonym">Aphelenchoides xylophilus</name>
    <dbReference type="NCBI Taxonomy" id="6326"/>
    <lineage>
        <taxon>Eukaryota</taxon>
        <taxon>Metazoa</taxon>
        <taxon>Ecdysozoa</taxon>
        <taxon>Nematoda</taxon>
        <taxon>Chromadorea</taxon>
        <taxon>Rhabditida</taxon>
        <taxon>Tylenchina</taxon>
        <taxon>Tylenchomorpha</taxon>
        <taxon>Aphelenchoidea</taxon>
        <taxon>Aphelenchoididae</taxon>
        <taxon>Bursaphelenchus</taxon>
    </lineage>
</organism>
<keyword evidence="1" id="KW-1133">Transmembrane helix</keyword>
<keyword evidence="1" id="KW-0472">Membrane</keyword>
<evidence type="ECO:0000256" key="1">
    <source>
        <dbReference type="SAM" id="Phobius"/>
    </source>
</evidence>
<feature type="transmembrane region" description="Helical" evidence="1">
    <location>
        <begin position="79"/>
        <end position="99"/>
    </location>
</feature>
<dbReference type="AlphaFoldDB" id="A0A7I8XF37"/>
<sequence length="233" mass="26894">MTYRKGIMIFSAFHSVVSLLMLLSAYMSYADREALNRHEIVNKLQMMYPYNYDDILSITNNSVVIGVRRNSLVSFSSGFFLFLSTLCIVLSLTLTFLSVKTLNRSMTRRPSHSFITLRRRLKIMLIERSIVPILTYSLPITIAVAIIHFDLIEVSGWIQWLILTSIASPLICNTIVMGTLEPFRKVMRKVLNLEWKVLFKENSSDSELRRNPFSIIIWPMSPLPSRARLNVIK</sequence>
<reference evidence="2" key="1">
    <citation type="submission" date="2020-09" db="EMBL/GenBank/DDBJ databases">
        <authorList>
            <person name="Kikuchi T."/>
        </authorList>
    </citation>
    <scope>NUCLEOTIDE SEQUENCE</scope>
    <source>
        <strain evidence="2">Ka4C1</strain>
    </source>
</reference>
<name>A0A7I8XF37_BURXY</name>
<dbReference type="Proteomes" id="UP000659654">
    <property type="component" value="Unassembled WGS sequence"/>
</dbReference>
<proteinExistence type="predicted"/>
<comment type="caution">
    <text evidence="2">The sequence shown here is derived from an EMBL/GenBank/DDBJ whole genome shotgun (WGS) entry which is preliminary data.</text>
</comment>
<feature type="transmembrane region" description="Helical" evidence="1">
    <location>
        <begin position="157"/>
        <end position="180"/>
    </location>
</feature>
<dbReference type="EMBL" id="CAJFCV020000005">
    <property type="protein sequence ID" value="CAG9124541.1"/>
    <property type="molecule type" value="Genomic_DNA"/>
</dbReference>
<keyword evidence="1" id="KW-0812">Transmembrane</keyword>
<feature type="transmembrane region" description="Helical" evidence="1">
    <location>
        <begin position="7"/>
        <end position="29"/>
    </location>
</feature>
<evidence type="ECO:0000313" key="3">
    <source>
        <dbReference type="Proteomes" id="UP000659654"/>
    </source>
</evidence>
<evidence type="ECO:0000313" key="2">
    <source>
        <dbReference type="EMBL" id="CAD5232319.1"/>
    </source>
</evidence>
<accession>A0A7I8XF37</accession>
<gene>
    <name evidence="2" type="ORF">BXYJ_LOCUS12410</name>
</gene>
<dbReference type="Proteomes" id="UP000582659">
    <property type="component" value="Unassembled WGS sequence"/>
</dbReference>
<keyword evidence="3" id="KW-1185">Reference proteome</keyword>
<dbReference type="EMBL" id="CAJFDI010000005">
    <property type="protein sequence ID" value="CAD5232319.1"/>
    <property type="molecule type" value="Genomic_DNA"/>
</dbReference>